<feature type="region of interest" description="Disordered" evidence="1">
    <location>
        <begin position="340"/>
        <end position="360"/>
    </location>
</feature>
<organism evidence="2 3">
    <name type="scientific">Aureococcus anophagefferens</name>
    <name type="common">Harmful bloom alga</name>
    <dbReference type="NCBI Taxonomy" id="44056"/>
    <lineage>
        <taxon>Eukaryota</taxon>
        <taxon>Sar</taxon>
        <taxon>Stramenopiles</taxon>
        <taxon>Ochrophyta</taxon>
        <taxon>Pelagophyceae</taxon>
        <taxon>Pelagomonadales</taxon>
        <taxon>Pelagomonadaceae</taxon>
        <taxon>Aureococcus</taxon>
    </lineage>
</organism>
<feature type="region of interest" description="Disordered" evidence="1">
    <location>
        <begin position="109"/>
        <end position="149"/>
    </location>
</feature>
<feature type="compositionally biased region" description="Low complexity" evidence="1">
    <location>
        <begin position="119"/>
        <end position="142"/>
    </location>
</feature>
<protein>
    <submittedName>
        <fullName evidence="2">Uncharacterized protein</fullName>
    </submittedName>
</protein>
<feature type="region of interest" description="Disordered" evidence="1">
    <location>
        <begin position="1"/>
        <end position="68"/>
    </location>
</feature>
<comment type="caution">
    <text evidence="2">The sequence shown here is derived from an EMBL/GenBank/DDBJ whole genome shotgun (WGS) entry which is preliminary data.</text>
</comment>
<evidence type="ECO:0000313" key="3">
    <source>
        <dbReference type="Proteomes" id="UP001363151"/>
    </source>
</evidence>
<name>A0ABR1FP28_AURAN</name>
<evidence type="ECO:0000313" key="2">
    <source>
        <dbReference type="EMBL" id="KAK7234640.1"/>
    </source>
</evidence>
<feature type="compositionally biased region" description="Acidic residues" evidence="1">
    <location>
        <begin position="1"/>
        <end position="13"/>
    </location>
</feature>
<proteinExistence type="predicted"/>
<feature type="compositionally biased region" description="Low complexity" evidence="1">
    <location>
        <begin position="340"/>
        <end position="349"/>
    </location>
</feature>
<accession>A0ABR1FP28</accession>
<dbReference type="EMBL" id="JBBJCI010000316">
    <property type="protein sequence ID" value="KAK7234640.1"/>
    <property type="molecule type" value="Genomic_DNA"/>
</dbReference>
<dbReference type="Proteomes" id="UP001363151">
    <property type="component" value="Unassembled WGS sequence"/>
</dbReference>
<keyword evidence="3" id="KW-1185">Reference proteome</keyword>
<sequence>MDDVDDDDDDDASAPEPARWRRGGGDDDGDDDDDDEFRGDRADDGEPAPAAAPAPAADAAARARAPPPTLACRRQASLLLLAACGEEPAPGVVNTAGALAGLEFASRARRRRRGGGGSAAAAATSSWPRSSSSSPTRAPGPSEATRARRLICGPGASGLRVRLARLEAAKVLDRDDFALTRARRRVDALASIAVAGDGAPGLLPLADLAIALRAPERPGSPASEGEESAAVDAARRRAARATRRDDGGGGAKPTMGDVRNKIAKDLDMADAAEMLELVVCDRIGFGQLGGVRRRRRSVEASCLREAVEGLGGFGDHDALAPGAEDVGDALARRLGLEAPEPAAAKAAPAPEEDPELGGPRWATTRAVGARVAAGEPRDGALDAATATRARTYAKSGLTYVALLDKLHALVDVAVPARTSDGGGRVDLHAGDHARVAAAAADLATFYDDDLRDADSPADVLDKLDLGAAGLDLPDDVRTTIFG</sequence>
<reference evidence="2 3" key="1">
    <citation type="submission" date="2024-03" db="EMBL/GenBank/DDBJ databases">
        <title>Aureococcus anophagefferens CCMP1851 and Kratosvirus quantuckense: Draft genome of a second virus-susceptible host strain in the model system.</title>
        <authorList>
            <person name="Chase E."/>
            <person name="Truchon A.R."/>
            <person name="Schepens W."/>
            <person name="Wilhelm S.W."/>
        </authorList>
    </citation>
    <scope>NUCLEOTIDE SEQUENCE [LARGE SCALE GENOMIC DNA]</scope>
    <source>
        <strain evidence="2 3">CCMP1851</strain>
    </source>
</reference>
<evidence type="ECO:0000256" key="1">
    <source>
        <dbReference type="SAM" id="MobiDB-lite"/>
    </source>
</evidence>
<feature type="compositionally biased region" description="Acidic residues" evidence="1">
    <location>
        <begin position="26"/>
        <end position="37"/>
    </location>
</feature>
<feature type="compositionally biased region" description="Low complexity" evidence="1">
    <location>
        <begin position="47"/>
        <end position="64"/>
    </location>
</feature>
<feature type="region of interest" description="Disordered" evidence="1">
    <location>
        <begin position="216"/>
        <end position="257"/>
    </location>
</feature>
<gene>
    <name evidence="2" type="ORF">SO694_00191032</name>
</gene>